<dbReference type="RefSeq" id="WP_190926288.1">
    <property type="nucleotide sequence ID" value="NZ_JACXJA010000007.1"/>
</dbReference>
<sequence>MCKVPVECMAVDSSTAARSSARRMPDLDDRQYEENIRSLAVALFTESEAIVTVWGDEEEQTIQGRITKLDKERKRIKIENEWEYSWIDFADVAGIRLLLD</sequence>
<gene>
    <name evidence="1" type="ORF">IDH45_07870</name>
</gene>
<organism evidence="1 2">
    <name type="scientific">Paenibacillus oceani</name>
    <dbReference type="NCBI Taxonomy" id="2772510"/>
    <lineage>
        <taxon>Bacteria</taxon>
        <taxon>Bacillati</taxon>
        <taxon>Bacillota</taxon>
        <taxon>Bacilli</taxon>
        <taxon>Bacillales</taxon>
        <taxon>Paenibacillaceae</taxon>
        <taxon>Paenibacillus</taxon>
    </lineage>
</organism>
<protein>
    <submittedName>
        <fullName evidence="1">YolD-like family protein</fullName>
    </submittedName>
</protein>
<dbReference type="EMBL" id="JACXJA010000007">
    <property type="protein sequence ID" value="MBD2861895.1"/>
    <property type="molecule type" value="Genomic_DNA"/>
</dbReference>
<dbReference type="InterPro" id="IPR014962">
    <property type="entry name" value="YolD"/>
</dbReference>
<accession>A0A927C9M2</accession>
<evidence type="ECO:0000313" key="2">
    <source>
        <dbReference type="Proteomes" id="UP000639396"/>
    </source>
</evidence>
<comment type="caution">
    <text evidence="1">The sequence shown here is derived from an EMBL/GenBank/DDBJ whole genome shotgun (WGS) entry which is preliminary data.</text>
</comment>
<name>A0A927C9M2_9BACL</name>
<reference evidence="1" key="1">
    <citation type="submission" date="2020-09" db="EMBL/GenBank/DDBJ databases">
        <title>A novel bacterium of genus Paenibacillus, isolated from South China Sea.</title>
        <authorList>
            <person name="Huang H."/>
            <person name="Mo K."/>
            <person name="Hu Y."/>
        </authorList>
    </citation>
    <scope>NUCLEOTIDE SEQUENCE</scope>
    <source>
        <strain evidence="1">IB182363</strain>
    </source>
</reference>
<keyword evidence="2" id="KW-1185">Reference proteome</keyword>
<dbReference type="AlphaFoldDB" id="A0A927C9M2"/>
<dbReference type="Pfam" id="PF08863">
    <property type="entry name" value="YolD"/>
    <property type="match status" value="1"/>
</dbReference>
<evidence type="ECO:0000313" key="1">
    <source>
        <dbReference type="EMBL" id="MBD2861895.1"/>
    </source>
</evidence>
<proteinExistence type="predicted"/>
<dbReference type="Proteomes" id="UP000639396">
    <property type="component" value="Unassembled WGS sequence"/>
</dbReference>